<protein>
    <recommendedName>
        <fullName evidence="3">ABC transporter domain-containing protein</fullName>
    </recommendedName>
</protein>
<feature type="domain" description="ABC transporter" evidence="3">
    <location>
        <begin position="1"/>
        <end position="209"/>
    </location>
</feature>
<evidence type="ECO:0000256" key="1">
    <source>
        <dbReference type="ARBA" id="ARBA00022741"/>
    </source>
</evidence>
<organism evidence="4 5">
    <name type="scientific">Dibothriocephalus latus</name>
    <name type="common">Fish tapeworm</name>
    <name type="synonym">Diphyllobothrium latum</name>
    <dbReference type="NCBI Taxonomy" id="60516"/>
    <lineage>
        <taxon>Eukaryota</taxon>
        <taxon>Metazoa</taxon>
        <taxon>Spiralia</taxon>
        <taxon>Lophotrochozoa</taxon>
        <taxon>Platyhelminthes</taxon>
        <taxon>Cestoda</taxon>
        <taxon>Eucestoda</taxon>
        <taxon>Diphyllobothriidea</taxon>
        <taxon>Diphyllobothriidae</taxon>
        <taxon>Dibothriocephalus</taxon>
    </lineage>
</organism>
<dbReference type="GO" id="GO:0016020">
    <property type="term" value="C:membrane"/>
    <property type="evidence" value="ECO:0007669"/>
    <property type="project" value="TreeGrafter"/>
</dbReference>
<dbReference type="GO" id="GO:0042626">
    <property type="term" value="F:ATPase-coupled transmembrane transporter activity"/>
    <property type="evidence" value="ECO:0007669"/>
    <property type="project" value="TreeGrafter"/>
</dbReference>
<dbReference type="Gene3D" id="3.40.50.300">
    <property type="entry name" value="P-loop containing nucleotide triphosphate hydrolases"/>
    <property type="match status" value="1"/>
</dbReference>
<keyword evidence="5" id="KW-1185">Reference proteome</keyword>
<keyword evidence="1" id="KW-0547">Nucleotide-binding</keyword>
<dbReference type="Proteomes" id="UP000281553">
    <property type="component" value="Unassembled WGS sequence"/>
</dbReference>
<dbReference type="OrthoDB" id="6500128at2759"/>
<dbReference type="GO" id="GO:0005524">
    <property type="term" value="F:ATP binding"/>
    <property type="evidence" value="ECO:0007669"/>
    <property type="project" value="UniProtKB-KW"/>
</dbReference>
<dbReference type="PROSITE" id="PS50893">
    <property type="entry name" value="ABC_TRANSPORTER_2"/>
    <property type="match status" value="1"/>
</dbReference>
<dbReference type="PROSITE" id="PS00211">
    <property type="entry name" value="ABC_TRANSPORTER_1"/>
    <property type="match status" value="1"/>
</dbReference>
<evidence type="ECO:0000313" key="5">
    <source>
        <dbReference type="Proteomes" id="UP000281553"/>
    </source>
</evidence>
<dbReference type="GO" id="GO:0016887">
    <property type="term" value="F:ATP hydrolysis activity"/>
    <property type="evidence" value="ECO:0007669"/>
    <property type="project" value="InterPro"/>
</dbReference>
<sequence>MFSRSSSPKGKEEEEGFIYAAVYSSFKSSLLQAMLGELPLASGSASRSEDVAYMPQATWVFAGTVRENILCGRPFEPLRYQQALDLSALKLDLENFPEGDAVEVGEQGVALSGGQKARISLARLAYTQAKLVLLDDPLAAVDPQVANEIFENCICAYMSDRQRILVTNQHHLLPKMDLIVVMQEGGVTATGTFDDLISRGINFSKLLQPPEPAKPETVDSPAFDVVDCMTNSDELESMDTEDSFVKTNGEEMDDKQVYEAAKQRHLARKRRRHEAKGDNASVTLLSTDLALSSLGVRYFLRSTHSKFGFYSSSNL</sequence>
<accession>A0A3P7LII0</accession>
<dbReference type="AlphaFoldDB" id="A0A3P7LII0"/>
<dbReference type="PANTHER" id="PTHR24223">
    <property type="entry name" value="ATP-BINDING CASSETTE SUB-FAMILY C"/>
    <property type="match status" value="1"/>
</dbReference>
<dbReference type="Pfam" id="PF00005">
    <property type="entry name" value="ABC_tran"/>
    <property type="match status" value="1"/>
</dbReference>
<evidence type="ECO:0000313" key="4">
    <source>
        <dbReference type="EMBL" id="VDN10513.1"/>
    </source>
</evidence>
<evidence type="ECO:0000259" key="3">
    <source>
        <dbReference type="PROSITE" id="PS50893"/>
    </source>
</evidence>
<reference evidence="4 5" key="1">
    <citation type="submission" date="2018-11" db="EMBL/GenBank/DDBJ databases">
        <authorList>
            <consortium name="Pathogen Informatics"/>
        </authorList>
    </citation>
    <scope>NUCLEOTIDE SEQUENCE [LARGE SCALE GENOMIC DNA]</scope>
</reference>
<dbReference type="InterPro" id="IPR050173">
    <property type="entry name" value="ABC_transporter_C-like"/>
</dbReference>
<name>A0A3P7LII0_DIBLA</name>
<evidence type="ECO:0000256" key="2">
    <source>
        <dbReference type="ARBA" id="ARBA00022840"/>
    </source>
</evidence>
<dbReference type="InterPro" id="IPR003439">
    <property type="entry name" value="ABC_transporter-like_ATP-bd"/>
</dbReference>
<keyword evidence="2" id="KW-0067">ATP-binding</keyword>
<dbReference type="SUPFAM" id="SSF52540">
    <property type="entry name" value="P-loop containing nucleoside triphosphate hydrolases"/>
    <property type="match status" value="1"/>
</dbReference>
<gene>
    <name evidence="4" type="ORF">DILT_LOCUS6344</name>
</gene>
<dbReference type="InterPro" id="IPR017871">
    <property type="entry name" value="ABC_transporter-like_CS"/>
</dbReference>
<proteinExistence type="predicted"/>
<dbReference type="EMBL" id="UYRU01049311">
    <property type="protein sequence ID" value="VDN10513.1"/>
    <property type="molecule type" value="Genomic_DNA"/>
</dbReference>
<dbReference type="InterPro" id="IPR027417">
    <property type="entry name" value="P-loop_NTPase"/>
</dbReference>